<accession>A0ACC5ZAY0</accession>
<dbReference type="EMBL" id="CM040995">
    <property type="protein sequence ID" value="MCJ8744933.1"/>
    <property type="molecule type" value="Genomic_DNA"/>
</dbReference>
<gene>
    <name evidence="1" type="ORF">PDJAM_G00124450</name>
</gene>
<proteinExistence type="predicted"/>
<evidence type="ECO:0000313" key="1">
    <source>
        <dbReference type="EMBL" id="MCJ8744933.1"/>
    </source>
</evidence>
<keyword evidence="2" id="KW-1185">Reference proteome</keyword>
<name>A0ACC5ZAY0_9TELE</name>
<dbReference type="Proteomes" id="UP000830395">
    <property type="component" value="Chromosome 21"/>
</dbReference>
<feature type="non-terminal residue" evidence="1">
    <location>
        <position position="1"/>
    </location>
</feature>
<protein>
    <submittedName>
        <fullName evidence="1">Uncharacterized protein</fullName>
    </submittedName>
</protein>
<reference evidence="1" key="1">
    <citation type="submission" date="2020-02" db="EMBL/GenBank/DDBJ databases">
        <title>Genome sequencing of the panga catfish, Pangasius djambal.</title>
        <authorList>
            <person name="Wen M."/>
            <person name="Zahm M."/>
            <person name="Roques C."/>
            <person name="Cabau C."/>
            <person name="Klopp C."/>
            <person name="Donnadieu C."/>
            <person name="Jouanno E."/>
            <person name="Avarre J.-C."/>
            <person name="Campet M."/>
            <person name="Ha T."/>
            <person name="Dugue R."/>
            <person name="Lampietro C."/>
            <person name="Louis A."/>
            <person name="Herpin A."/>
            <person name="Echchiki A."/>
            <person name="Berthelot C."/>
            <person name="Parey E."/>
            <person name="Roest-Crollius H."/>
            <person name="Braasch I."/>
            <person name="Postlethwait J.H."/>
            <person name="Bobe J."/>
            <person name="Montfort J."/>
            <person name="Bouchez O."/>
            <person name="Begum T."/>
            <person name="Schartl M."/>
            <person name="Gustiano R."/>
            <person name="Guiguen Y."/>
        </authorList>
    </citation>
    <scope>NUCLEOTIDE SEQUENCE</scope>
    <source>
        <strain evidence="1">Pdj_M5554</strain>
    </source>
</reference>
<organism evidence="1 2">
    <name type="scientific">Pangasius djambal</name>
    <dbReference type="NCBI Taxonomy" id="1691987"/>
    <lineage>
        <taxon>Eukaryota</taxon>
        <taxon>Metazoa</taxon>
        <taxon>Chordata</taxon>
        <taxon>Craniata</taxon>
        <taxon>Vertebrata</taxon>
        <taxon>Euteleostomi</taxon>
        <taxon>Actinopterygii</taxon>
        <taxon>Neopterygii</taxon>
        <taxon>Teleostei</taxon>
        <taxon>Ostariophysi</taxon>
        <taxon>Siluriformes</taxon>
        <taxon>Pangasiidae</taxon>
        <taxon>Pangasius</taxon>
    </lineage>
</organism>
<sequence length="132" mass="14539">TFTVQVFQLVLPAEVKPDSSTAQRSQTTGHLLITMLKLHGEVKLKKATHKLTNGRCRGNGTSETSKEKGRAISGCQRLEVDPSKSFAVQLANIVPKEDHITHGPLQLSWPCRAQEKPVSKDFVDDPEVPPLM</sequence>
<evidence type="ECO:0000313" key="2">
    <source>
        <dbReference type="Proteomes" id="UP000830395"/>
    </source>
</evidence>
<comment type="caution">
    <text evidence="1">The sequence shown here is derived from an EMBL/GenBank/DDBJ whole genome shotgun (WGS) entry which is preliminary data.</text>
</comment>